<evidence type="ECO:0000256" key="5">
    <source>
        <dbReference type="ARBA" id="ARBA00023235"/>
    </source>
</evidence>
<dbReference type="GO" id="GO:0006457">
    <property type="term" value="P:protein folding"/>
    <property type="evidence" value="ECO:0007669"/>
    <property type="project" value="InterPro"/>
</dbReference>
<evidence type="ECO:0000313" key="9">
    <source>
        <dbReference type="Proteomes" id="UP000631114"/>
    </source>
</evidence>
<evidence type="ECO:0000313" key="8">
    <source>
        <dbReference type="EMBL" id="KAF9600900.1"/>
    </source>
</evidence>
<name>A0A835HKB5_9MAGN</name>
<dbReference type="GO" id="GO:0071013">
    <property type="term" value="C:catalytic step 2 spliceosome"/>
    <property type="evidence" value="ECO:0007669"/>
    <property type="project" value="TreeGrafter"/>
</dbReference>
<dbReference type="PROSITE" id="PS50072">
    <property type="entry name" value="CSA_PPIASE_2"/>
    <property type="match status" value="1"/>
</dbReference>
<dbReference type="InterPro" id="IPR019572">
    <property type="entry name" value="UBA_E1_SCCH"/>
</dbReference>
<dbReference type="PANTHER" id="PTHR45625:SF4">
    <property type="entry name" value="PEPTIDYLPROLYL ISOMERASE DOMAIN AND WD REPEAT-CONTAINING PROTEIN 1"/>
    <property type="match status" value="1"/>
</dbReference>
<evidence type="ECO:0000256" key="2">
    <source>
        <dbReference type="ARBA" id="ARBA00013194"/>
    </source>
</evidence>
<reference evidence="8 9" key="1">
    <citation type="submission" date="2020-10" db="EMBL/GenBank/DDBJ databases">
        <title>The Coptis chinensis genome and diversification of protoberbering-type alkaloids.</title>
        <authorList>
            <person name="Wang B."/>
            <person name="Shu S."/>
            <person name="Song C."/>
            <person name="Liu Y."/>
        </authorList>
    </citation>
    <scope>NUCLEOTIDE SEQUENCE [LARGE SCALE GENOMIC DNA]</scope>
    <source>
        <strain evidence="8">HL-2020</strain>
        <tissue evidence="8">Leaf</tissue>
    </source>
</reference>
<dbReference type="Gene3D" id="2.40.100.10">
    <property type="entry name" value="Cyclophilin-like"/>
    <property type="match status" value="1"/>
</dbReference>
<keyword evidence="5" id="KW-0413">Isomerase</keyword>
<dbReference type="InterPro" id="IPR002130">
    <property type="entry name" value="Cyclophilin-type_PPIase_dom"/>
</dbReference>
<comment type="similarity">
    <text evidence="1">Belongs to the ubiquitin-activating E1 family.</text>
</comment>
<dbReference type="Gene3D" id="1.10.10.2660">
    <property type="entry name" value="Ubiquitin-activating enzyme E1, SCCH domain"/>
    <property type="match status" value="1"/>
</dbReference>
<dbReference type="AlphaFoldDB" id="A0A835HKB5"/>
<evidence type="ECO:0000256" key="1">
    <source>
        <dbReference type="ARBA" id="ARBA00005673"/>
    </source>
</evidence>
<dbReference type="PRINTS" id="PR00153">
    <property type="entry name" value="CSAPPISMRASE"/>
</dbReference>
<keyword evidence="9" id="KW-1185">Reference proteome</keyword>
<dbReference type="InterPro" id="IPR042063">
    <property type="entry name" value="Ubi_acti_E1_SCCH"/>
</dbReference>
<sequence length="358" mass="40252">MGPFTIELYYKHAPRTCRNFIELSQRGYYDNVKFHHIIEDFVVQGGDPTSTGRGGESIYGSKFEDEIKPKLKHTGAGILSMANNLYPPRFDVYFVELVNYFLKSVEELNIESQKKDRIFDLGSGRMRTPKPLVFSASNAEHLKFLKSAAVLRAKTFGINIPISVDWVKEVESVQDLSRNKVVDEQEASDITTLEFLLCRVEELVEKLPSGFQMVPVPFDVVGKGVDHANLEQVYIHLITYLLSLFDLFTLSKTYVQDDNYNMAFAMPLFDLFLASSQHDFKVNEHRAKEVLGCCFPPPLSTSCTVAAGLTCLKLYKLIGGGSGAEKELQNVECWELQNVECCLDSPCLLKSSAIEVAD</sequence>
<protein>
    <recommendedName>
        <fullName evidence="2">peptidylprolyl isomerase</fullName>
        <ecNumber evidence="2">5.2.1.8</ecNumber>
    </recommendedName>
</protein>
<dbReference type="EC" id="5.2.1.8" evidence="2"/>
<keyword evidence="3" id="KW-0697">Rotamase</keyword>
<dbReference type="Pfam" id="PF10585">
    <property type="entry name" value="UBA_E1_SCCH"/>
    <property type="match status" value="1"/>
</dbReference>
<accession>A0A835HKB5</accession>
<dbReference type="PANTHER" id="PTHR45625">
    <property type="entry name" value="PEPTIDYL-PROLYL CIS-TRANS ISOMERASE-RELATED"/>
    <property type="match status" value="1"/>
</dbReference>
<keyword evidence="4" id="KW-0143">Chaperone</keyword>
<dbReference type="InterPro" id="IPR029000">
    <property type="entry name" value="Cyclophilin-like_dom_sf"/>
</dbReference>
<dbReference type="GO" id="GO:0003755">
    <property type="term" value="F:peptidyl-prolyl cis-trans isomerase activity"/>
    <property type="evidence" value="ECO:0007669"/>
    <property type="project" value="UniProtKB-KW"/>
</dbReference>
<evidence type="ECO:0000256" key="4">
    <source>
        <dbReference type="ARBA" id="ARBA00023186"/>
    </source>
</evidence>
<dbReference type="Pfam" id="PF00160">
    <property type="entry name" value="Pro_isomerase"/>
    <property type="match status" value="1"/>
</dbReference>
<dbReference type="SUPFAM" id="SSF50891">
    <property type="entry name" value="Cyclophilin-like"/>
    <property type="match status" value="1"/>
</dbReference>
<dbReference type="InterPro" id="IPR020892">
    <property type="entry name" value="Cyclophilin-type_PPIase_CS"/>
</dbReference>
<dbReference type="EMBL" id="JADFTS010000006">
    <property type="protein sequence ID" value="KAF9600900.1"/>
    <property type="molecule type" value="Genomic_DNA"/>
</dbReference>
<evidence type="ECO:0000256" key="3">
    <source>
        <dbReference type="ARBA" id="ARBA00023110"/>
    </source>
</evidence>
<proteinExistence type="inferred from homology"/>
<dbReference type="InterPro" id="IPR044666">
    <property type="entry name" value="Cyclophilin_A-like"/>
</dbReference>
<evidence type="ECO:0000256" key="6">
    <source>
        <dbReference type="ARBA" id="ARBA00043952"/>
    </source>
</evidence>
<evidence type="ECO:0000259" key="7">
    <source>
        <dbReference type="PROSITE" id="PS50072"/>
    </source>
</evidence>
<dbReference type="PROSITE" id="PS00170">
    <property type="entry name" value="CSA_PPIASE_1"/>
    <property type="match status" value="1"/>
</dbReference>
<organism evidence="8 9">
    <name type="scientific">Coptis chinensis</name>
    <dbReference type="NCBI Taxonomy" id="261450"/>
    <lineage>
        <taxon>Eukaryota</taxon>
        <taxon>Viridiplantae</taxon>
        <taxon>Streptophyta</taxon>
        <taxon>Embryophyta</taxon>
        <taxon>Tracheophyta</taxon>
        <taxon>Spermatophyta</taxon>
        <taxon>Magnoliopsida</taxon>
        <taxon>Ranunculales</taxon>
        <taxon>Ranunculaceae</taxon>
        <taxon>Coptidoideae</taxon>
        <taxon>Coptis</taxon>
    </lineage>
</organism>
<dbReference type="Proteomes" id="UP000631114">
    <property type="component" value="Unassembled WGS sequence"/>
</dbReference>
<feature type="domain" description="PPIase cyclophilin-type" evidence="7">
    <location>
        <begin position="1"/>
        <end position="197"/>
    </location>
</feature>
<comment type="caution">
    <text evidence="8">The sequence shown here is derived from an EMBL/GenBank/DDBJ whole genome shotgun (WGS) entry which is preliminary data.</text>
</comment>
<gene>
    <name evidence="8" type="ORF">IFM89_013807</name>
</gene>
<comment type="pathway">
    <text evidence="6">Protein modification.</text>
</comment>
<dbReference type="OrthoDB" id="271386at2759"/>